<feature type="domain" description="FMP27/BLTP2/Hobbit GFWDK motif-containing RBG unit" evidence="4">
    <location>
        <begin position="738"/>
        <end position="870"/>
    </location>
</feature>
<accession>A0A915IWU7</accession>
<dbReference type="WBParaSite" id="nRc.2.0.1.t18559-RA">
    <property type="protein sequence ID" value="nRc.2.0.1.t18559-RA"/>
    <property type="gene ID" value="nRc.2.0.1.g18559"/>
</dbReference>
<feature type="chain" id="PRO_5037287104" evidence="3">
    <location>
        <begin position="19"/>
        <end position="1942"/>
    </location>
</feature>
<dbReference type="OMA" id="WASFETK"/>
<evidence type="ECO:0000256" key="2">
    <source>
        <dbReference type="SAM" id="MobiDB-lite"/>
    </source>
</evidence>
<organism evidence="5 6">
    <name type="scientific">Romanomermis culicivorax</name>
    <name type="common">Nematode worm</name>
    <dbReference type="NCBI Taxonomy" id="13658"/>
    <lineage>
        <taxon>Eukaryota</taxon>
        <taxon>Metazoa</taxon>
        <taxon>Ecdysozoa</taxon>
        <taxon>Nematoda</taxon>
        <taxon>Enoplea</taxon>
        <taxon>Dorylaimia</taxon>
        <taxon>Mermithida</taxon>
        <taxon>Mermithoidea</taxon>
        <taxon>Mermithidae</taxon>
        <taxon>Romanomermis</taxon>
    </lineage>
</organism>
<dbReference type="Proteomes" id="UP000887565">
    <property type="component" value="Unplaced"/>
</dbReference>
<sequence length="1942" mass="223657">LTIFIISWFVARLLKCTSVKYGHVGLFSVADIKLHFEFLKIEIDKIYLSSCFINQDYTKPIVLCINDVRLEISKPISTIVSVSNPNCFTSTIDEDFLKKRFRRYSAILQYVCSKVDNLNVVYLLNVALPDYLVHLAIEGIHLDTFRDRKSIQCEIAWKFLTCKALPRCSLPGGSSLDMPQGASLAVHVDPSLYTLKVLQYRLIPSVLNLKREISSDCAFTGPNPDFANFIPLKIDLEFRNVNLGFVHITSSGKTRQLTSIVKSILFSSNRIEYYSDFSQNKTTFELDLVDLQCSDSDNLAFSVAACRALYRKRFNDESSLECYIVTLIGNLKIEALKLWAKVLQEHFKRPSENMNSSSVKQNLTFVSVELSSTDCTIVLPDEKVLIFSLELLDFTRNNSNSSEIGIEALCMSYNKPRKSNFEFEHGAKLHKWGKIVDLGQYILTLESDEGERRIWSQVEHLYIEWNLELVKSLHSALCDTEIFDKKASQENSTKLNLDFRISIHDFLFVLPVKDATMEFKSSFINEVFVLNSRDLECYRKKFSHKKLINIIKWLKEIHALRKPSFYPGQPLPADMMICISTARLEMCDDLFEVKLRDNYELLMDEYFEGERRMQILDQKIEDLRKGQPIQEMPRISGYKVNELYDSLRETNSAIYVERSKKMYVSNHRRTSLFSWTLEEFELKSLADRSYHGDENFIKNIQLMNPESESPWPQNACFNTAWCRYIGFDFKEWLMQMRDYPQPYWLMTNGHFFGRLAGAEIEGNDRSKRIVTVNVGNPFNSFSLHRNMQFLKFYYDLGANITSVKMTYGPCWEPCLAMINLCFEKILRPSVDPSPPLPFWDKMRLLWHGRLSMMIDKYVAAMLASTDPYDTTEQMEFAWSNFEFDWTNGVILVISDLDAYVRTASKYDDHCLLHLPSMKLNIRMKWICNAENPNDHHSVSPCAPDKLPDYSVHKEHDSYRAFRSQHLNLSLSLDIKNIDDELISEDQRPSVSLYANTFRWLDGLKNTISAVNRPIKRGPMFQTPRQKKAQLSRHYRDIILSVSLPQFFISYWTSSTNDKGFRLFGRKIALKSVHRLSLSLAKPLKCIVNNGTLGGSSGSNTSHSRQVDNRSSSSIDILSRRLKTTFRTITMVAELTEAEIYLYKKLNPRHKVVASDLKAAWTNSNRDVVLSILDGLQKATVLRRNLSTDALKSIPVADDLGEKTKPRKCFPGQSQNSASNLDQLSATTCSPPPVGQFEGDHAADMLQQLINEAATKFMAYSEETSEIPSQQLHGIVLSQMDDVLFTKWQIEVMNSQVMLKGCETSGYVLCTAAKAQITQRLHSPVWRENQLLAKTTWIAMLNGMQYYATVINDNRGTVLTTPNKPAIDDVKWLSKELIQEKTCSNQNLDVVDSLLTQGQAAGGVVGENSPSNNQEQLQRIISKCDCQLYFCQFADNADLDELGDDVRPLEVDDESQFWKRKEFVDCFTLKHNMLNLQYATILDIINNLILYVDPKNKESAEKLIRYRFQLQLQSVDDLRPNITMLQNEVREILSNQRFLERQTYLLNKKLAVGVGEVENAESTQLQEIKEEIKEEMERCKIDLLTKSDDLALMISCFREKQVQRYRQAQLKVNEDQQQAQIARRFEVCFEDALWRLTGDDGQIGLSDLRIRNFLYTKISRINDSGEHSLELGFLKITTLLPNSPYKDVLQPQQRNNTLPNDRMSAVRIICRELAPVGGISVKEHFEINVVPMVVQMSYAFFRTMMNYFFPDRNIDTEDQQNLDMVDDQQSTSEEKSSVKKPKFVGNKNIKNKKRSKIDGKDAISDDIDKMKKRAETNNMFLYIKIPEVPFIVSYKGEKEKNIEDVENFQLEIPLIEYHDRNWTWLDLALAIKQRCKRVLLQQFMKQKLLKSRIGAAFSGSEQKLDLMNLPEEEKARMLLGTKLMVGSGTPEKSKGRLAHFLPK</sequence>
<dbReference type="PANTHER" id="PTHR15678">
    <property type="entry name" value="ANTIGEN MLAA-22-RELATED"/>
    <property type="match status" value="1"/>
</dbReference>
<dbReference type="PANTHER" id="PTHR15678:SF6">
    <property type="entry name" value="BRIDGE-LIKE LIPID TRANSFER PROTEIN FAMILY MEMBER 2"/>
    <property type="match status" value="1"/>
</dbReference>
<evidence type="ECO:0000256" key="1">
    <source>
        <dbReference type="SAM" id="Coils"/>
    </source>
</evidence>
<evidence type="ECO:0000313" key="5">
    <source>
        <dbReference type="Proteomes" id="UP000887565"/>
    </source>
</evidence>
<keyword evidence="5" id="KW-1185">Reference proteome</keyword>
<dbReference type="SMART" id="SM01214">
    <property type="entry name" value="Fmp27_GFWDK"/>
    <property type="match status" value="1"/>
</dbReference>
<dbReference type="InterPro" id="IPR019441">
    <property type="entry name" value="FMP27/BLTP2/Hobbit_GFWDK_RBG"/>
</dbReference>
<dbReference type="Pfam" id="PF10344">
    <property type="entry name" value="Hobbit"/>
    <property type="match status" value="2"/>
</dbReference>
<evidence type="ECO:0000256" key="3">
    <source>
        <dbReference type="SAM" id="SignalP"/>
    </source>
</evidence>
<reference evidence="6" key="1">
    <citation type="submission" date="2022-11" db="UniProtKB">
        <authorList>
            <consortium name="WormBaseParasite"/>
        </authorList>
    </citation>
    <scope>IDENTIFICATION</scope>
</reference>
<feature type="region of interest" description="Disordered" evidence="2">
    <location>
        <begin position="1763"/>
        <end position="1784"/>
    </location>
</feature>
<evidence type="ECO:0000313" key="6">
    <source>
        <dbReference type="WBParaSite" id="nRc.2.0.1.t18559-RA"/>
    </source>
</evidence>
<proteinExistence type="predicted"/>
<name>A0A915IWU7_ROMCU</name>
<evidence type="ECO:0000259" key="4">
    <source>
        <dbReference type="SMART" id="SM01214"/>
    </source>
</evidence>
<feature type="signal peptide" evidence="3">
    <location>
        <begin position="1"/>
        <end position="18"/>
    </location>
</feature>
<protein>
    <submittedName>
        <fullName evidence="6">FMP27/BLTP2/Hobbit GFWDK motif-containing RBG unit domain-containing protein</fullName>
    </submittedName>
</protein>
<dbReference type="InterPro" id="IPR045167">
    <property type="entry name" value="Hobbit"/>
</dbReference>
<feature type="coiled-coil region" evidence="1">
    <location>
        <begin position="1521"/>
        <end position="1617"/>
    </location>
</feature>
<keyword evidence="3" id="KW-0732">Signal</keyword>
<keyword evidence="1" id="KW-0175">Coiled coil</keyword>